<sequence length="76" mass="8830">MAKQGDRVDVAIYKVLFDSRLGKQISKTQEKEAGERQTRRKSGRTICESSQRNDLQRGVFADDHNKWSRLVYSLSR</sequence>
<feature type="region of interest" description="Disordered" evidence="1">
    <location>
        <begin position="27"/>
        <end position="52"/>
    </location>
</feature>
<dbReference type="Proteomes" id="UP000735302">
    <property type="component" value="Unassembled WGS sequence"/>
</dbReference>
<proteinExistence type="predicted"/>
<evidence type="ECO:0000313" key="2">
    <source>
        <dbReference type="EMBL" id="GFO48340.1"/>
    </source>
</evidence>
<dbReference type="AlphaFoldDB" id="A0AAV4DW04"/>
<keyword evidence="3" id="KW-1185">Reference proteome</keyword>
<evidence type="ECO:0000313" key="3">
    <source>
        <dbReference type="Proteomes" id="UP000735302"/>
    </source>
</evidence>
<dbReference type="EMBL" id="BLXT01008388">
    <property type="protein sequence ID" value="GFO48340.1"/>
    <property type="molecule type" value="Genomic_DNA"/>
</dbReference>
<reference evidence="2 3" key="1">
    <citation type="journal article" date="2021" name="Elife">
        <title>Chloroplast acquisition without the gene transfer in kleptoplastic sea slugs, Plakobranchus ocellatus.</title>
        <authorList>
            <person name="Maeda T."/>
            <person name="Takahashi S."/>
            <person name="Yoshida T."/>
            <person name="Shimamura S."/>
            <person name="Takaki Y."/>
            <person name="Nagai Y."/>
            <person name="Toyoda A."/>
            <person name="Suzuki Y."/>
            <person name="Arimoto A."/>
            <person name="Ishii H."/>
            <person name="Satoh N."/>
            <person name="Nishiyama T."/>
            <person name="Hasebe M."/>
            <person name="Maruyama T."/>
            <person name="Minagawa J."/>
            <person name="Obokata J."/>
            <person name="Shigenobu S."/>
        </authorList>
    </citation>
    <scope>NUCLEOTIDE SEQUENCE [LARGE SCALE GENOMIC DNA]</scope>
</reference>
<feature type="compositionally biased region" description="Basic and acidic residues" evidence="1">
    <location>
        <begin position="28"/>
        <end position="37"/>
    </location>
</feature>
<gene>
    <name evidence="2" type="ORF">PoB_007484500</name>
</gene>
<name>A0AAV4DW04_9GAST</name>
<comment type="caution">
    <text evidence="2">The sequence shown here is derived from an EMBL/GenBank/DDBJ whole genome shotgun (WGS) entry which is preliminary data.</text>
</comment>
<protein>
    <submittedName>
        <fullName evidence="2">Uncharacterized protein</fullName>
    </submittedName>
</protein>
<accession>A0AAV4DW04</accession>
<organism evidence="2 3">
    <name type="scientific">Plakobranchus ocellatus</name>
    <dbReference type="NCBI Taxonomy" id="259542"/>
    <lineage>
        <taxon>Eukaryota</taxon>
        <taxon>Metazoa</taxon>
        <taxon>Spiralia</taxon>
        <taxon>Lophotrochozoa</taxon>
        <taxon>Mollusca</taxon>
        <taxon>Gastropoda</taxon>
        <taxon>Heterobranchia</taxon>
        <taxon>Euthyneura</taxon>
        <taxon>Panpulmonata</taxon>
        <taxon>Sacoglossa</taxon>
        <taxon>Placobranchoidea</taxon>
        <taxon>Plakobranchidae</taxon>
        <taxon>Plakobranchus</taxon>
    </lineage>
</organism>
<evidence type="ECO:0000256" key="1">
    <source>
        <dbReference type="SAM" id="MobiDB-lite"/>
    </source>
</evidence>